<protein>
    <submittedName>
        <fullName evidence="2">GM16526</fullName>
    </submittedName>
</protein>
<evidence type="ECO:0000256" key="1">
    <source>
        <dbReference type="SAM" id="MobiDB-lite"/>
    </source>
</evidence>
<name>B4II16_DROSE</name>
<organism evidence="3">
    <name type="scientific">Drosophila sechellia</name>
    <name type="common">Fruit fly</name>
    <dbReference type="NCBI Taxonomy" id="7238"/>
    <lineage>
        <taxon>Eukaryota</taxon>
        <taxon>Metazoa</taxon>
        <taxon>Ecdysozoa</taxon>
        <taxon>Arthropoda</taxon>
        <taxon>Hexapoda</taxon>
        <taxon>Insecta</taxon>
        <taxon>Pterygota</taxon>
        <taxon>Neoptera</taxon>
        <taxon>Endopterygota</taxon>
        <taxon>Diptera</taxon>
        <taxon>Brachycera</taxon>
        <taxon>Muscomorpha</taxon>
        <taxon>Ephydroidea</taxon>
        <taxon>Drosophilidae</taxon>
        <taxon>Drosophila</taxon>
        <taxon>Sophophora</taxon>
    </lineage>
</organism>
<proteinExistence type="predicted"/>
<keyword evidence="3" id="KW-1185">Reference proteome</keyword>
<dbReference type="Proteomes" id="UP000001292">
    <property type="component" value="Unassembled WGS sequence"/>
</dbReference>
<dbReference type="EMBL" id="CH480841">
    <property type="protein sequence ID" value="EDW49542.1"/>
    <property type="molecule type" value="Genomic_DNA"/>
</dbReference>
<feature type="region of interest" description="Disordered" evidence="1">
    <location>
        <begin position="65"/>
        <end position="129"/>
    </location>
</feature>
<feature type="compositionally biased region" description="Basic and acidic residues" evidence="1">
    <location>
        <begin position="110"/>
        <end position="121"/>
    </location>
</feature>
<feature type="compositionally biased region" description="Low complexity" evidence="1">
    <location>
        <begin position="67"/>
        <end position="78"/>
    </location>
</feature>
<dbReference type="PhylomeDB" id="B4II16"/>
<gene>
    <name evidence="2" type="primary">Dsec\GM16526</name>
    <name evidence="2" type="ORF">Dsec_GM16526</name>
</gene>
<reference evidence="2 3" key="1">
    <citation type="journal article" date="2007" name="Nature">
        <title>Evolution of genes and genomes on the Drosophila phylogeny.</title>
        <authorList>
            <consortium name="Drosophila 12 Genomes Consortium"/>
            <person name="Clark A.G."/>
            <person name="Eisen M.B."/>
            <person name="Smith D.R."/>
            <person name="Bergman C.M."/>
            <person name="Oliver B."/>
            <person name="Markow T.A."/>
            <person name="Kaufman T.C."/>
            <person name="Kellis M."/>
            <person name="Gelbart W."/>
            <person name="Iyer V.N."/>
            <person name="Pollard D.A."/>
            <person name="Sackton T.B."/>
            <person name="Larracuente A.M."/>
            <person name="Singh N.D."/>
            <person name="Abad J.P."/>
            <person name="Abt D.N."/>
            <person name="Adryan B."/>
            <person name="Aguade M."/>
            <person name="Akashi H."/>
            <person name="Anderson W.W."/>
            <person name="Aquadro C.F."/>
            <person name="Ardell D.H."/>
            <person name="Arguello R."/>
            <person name="Artieri C.G."/>
            <person name="Barbash D.A."/>
            <person name="Barker D."/>
            <person name="Barsanti P."/>
            <person name="Batterham P."/>
            <person name="Batzoglou S."/>
            <person name="Begun D."/>
            <person name="Bhutkar A."/>
            <person name="Blanco E."/>
            <person name="Bosak S.A."/>
            <person name="Bradley R.K."/>
            <person name="Brand A.D."/>
            <person name="Brent M.R."/>
            <person name="Brooks A.N."/>
            <person name="Brown R.H."/>
            <person name="Butlin R.K."/>
            <person name="Caggese C."/>
            <person name="Calvi B.R."/>
            <person name="Bernardo de Carvalho A."/>
            <person name="Caspi A."/>
            <person name="Castrezana S."/>
            <person name="Celniker S.E."/>
            <person name="Chang J.L."/>
            <person name="Chapple C."/>
            <person name="Chatterji S."/>
            <person name="Chinwalla A."/>
            <person name="Civetta A."/>
            <person name="Clifton S.W."/>
            <person name="Comeron J.M."/>
            <person name="Costello J.C."/>
            <person name="Coyne J.A."/>
            <person name="Daub J."/>
            <person name="David R.G."/>
            <person name="Delcher A.L."/>
            <person name="Delehaunty K."/>
            <person name="Do C.B."/>
            <person name="Ebling H."/>
            <person name="Edwards K."/>
            <person name="Eickbush T."/>
            <person name="Evans J.D."/>
            <person name="Filipski A."/>
            <person name="Findeiss S."/>
            <person name="Freyhult E."/>
            <person name="Fulton L."/>
            <person name="Fulton R."/>
            <person name="Garcia A.C."/>
            <person name="Gardiner A."/>
            <person name="Garfield D.A."/>
            <person name="Garvin B.E."/>
            <person name="Gibson G."/>
            <person name="Gilbert D."/>
            <person name="Gnerre S."/>
            <person name="Godfrey J."/>
            <person name="Good R."/>
            <person name="Gotea V."/>
            <person name="Gravely B."/>
            <person name="Greenberg A.J."/>
            <person name="Griffiths-Jones S."/>
            <person name="Gross S."/>
            <person name="Guigo R."/>
            <person name="Gustafson E.A."/>
            <person name="Haerty W."/>
            <person name="Hahn M.W."/>
            <person name="Halligan D.L."/>
            <person name="Halpern A.L."/>
            <person name="Halter G.M."/>
            <person name="Han M.V."/>
            <person name="Heger A."/>
            <person name="Hillier L."/>
            <person name="Hinrichs A.S."/>
            <person name="Holmes I."/>
            <person name="Hoskins R.A."/>
            <person name="Hubisz M.J."/>
            <person name="Hultmark D."/>
            <person name="Huntley M.A."/>
            <person name="Jaffe D.B."/>
            <person name="Jagadeeshan S."/>
            <person name="Jeck W.R."/>
            <person name="Johnson J."/>
            <person name="Jones C.D."/>
            <person name="Jordan W.C."/>
            <person name="Karpen G.H."/>
            <person name="Kataoka E."/>
            <person name="Keightley P.D."/>
            <person name="Kheradpour P."/>
            <person name="Kirkness E.F."/>
            <person name="Koerich L.B."/>
            <person name="Kristiansen K."/>
            <person name="Kudrna D."/>
            <person name="Kulathinal R.J."/>
            <person name="Kumar S."/>
            <person name="Kwok R."/>
            <person name="Lander E."/>
            <person name="Langley C.H."/>
            <person name="Lapoint R."/>
            <person name="Lazzaro B.P."/>
            <person name="Lee S.J."/>
            <person name="Levesque L."/>
            <person name="Li R."/>
            <person name="Lin C.F."/>
            <person name="Lin M.F."/>
            <person name="Lindblad-Toh K."/>
            <person name="Llopart A."/>
            <person name="Long M."/>
            <person name="Low L."/>
            <person name="Lozovsky E."/>
            <person name="Lu J."/>
            <person name="Luo M."/>
            <person name="Machado C.A."/>
            <person name="Makalowski W."/>
            <person name="Marzo M."/>
            <person name="Matsuda M."/>
            <person name="Matzkin L."/>
            <person name="McAllister B."/>
            <person name="McBride C.S."/>
            <person name="McKernan B."/>
            <person name="McKernan K."/>
            <person name="Mendez-Lago M."/>
            <person name="Minx P."/>
            <person name="Mollenhauer M.U."/>
            <person name="Montooth K."/>
            <person name="Mount S.M."/>
            <person name="Mu X."/>
            <person name="Myers E."/>
            <person name="Negre B."/>
            <person name="Newfeld S."/>
            <person name="Nielsen R."/>
            <person name="Noor M.A."/>
            <person name="O'Grady P."/>
            <person name="Pachter L."/>
            <person name="Papaceit M."/>
            <person name="Parisi M.J."/>
            <person name="Parisi M."/>
            <person name="Parts L."/>
            <person name="Pedersen J.S."/>
            <person name="Pesole G."/>
            <person name="Phillippy A.M."/>
            <person name="Ponting C.P."/>
            <person name="Pop M."/>
            <person name="Porcelli D."/>
            <person name="Powell J.R."/>
            <person name="Prohaska S."/>
            <person name="Pruitt K."/>
            <person name="Puig M."/>
            <person name="Quesneville H."/>
            <person name="Ram K.R."/>
            <person name="Rand D."/>
            <person name="Rasmussen M.D."/>
            <person name="Reed L.K."/>
            <person name="Reenan R."/>
            <person name="Reily A."/>
            <person name="Remington K.A."/>
            <person name="Rieger T.T."/>
            <person name="Ritchie M.G."/>
            <person name="Robin C."/>
            <person name="Rogers Y.H."/>
            <person name="Rohde C."/>
            <person name="Rozas J."/>
            <person name="Rubenfield M.J."/>
            <person name="Ruiz A."/>
            <person name="Russo S."/>
            <person name="Salzberg S.L."/>
            <person name="Sanchez-Gracia A."/>
            <person name="Saranga D.J."/>
            <person name="Sato H."/>
            <person name="Schaeffer S.W."/>
            <person name="Schatz M.C."/>
            <person name="Schlenke T."/>
            <person name="Schwartz R."/>
            <person name="Segarra C."/>
            <person name="Singh R.S."/>
            <person name="Sirot L."/>
            <person name="Sirota M."/>
            <person name="Sisneros N.B."/>
            <person name="Smith C.D."/>
            <person name="Smith T.F."/>
            <person name="Spieth J."/>
            <person name="Stage D.E."/>
            <person name="Stark A."/>
            <person name="Stephan W."/>
            <person name="Strausberg R.L."/>
            <person name="Strempel S."/>
            <person name="Sturgill D."/>
            <person name="Sutton G."/>
            <person name="Sutton G.G."/>
            <person name="Tao W."/>
            <person name="Teichmann S."/>
            <person name="Tobari Y.N."/>
            <person name="Tomimura Y."/>
            <person name="Tsolas J.M."/>
            <person name="Valente V.L."/>
            <person name="Venter E."/>
            <person name="Venter J.C."/>
            <person name="Vicario S."/>
            <person name="Vieira F.G."/>
            <person name="Vilella A.J."/>
            <person name="Villasante A."/>
            <person name="Walenz B."/>
            <person name="Wang J."/>
            <person name="Wasserman M."/>
            <person name="Watts T."/>
            <person name="Wilson D."/>
            <person name="Wilson R.K."/>
            <person name="Wing R.A."/>
            <person name="Wolfner M.F."/>
            <person name="Wong A."/>
            <person name="Wong G.K."/>
            <person name="Wu C.I."/>
            <person name="Wu G."/>
            <person name="Yamamoto D."/>
            <person name="Yang H.P."/>
            <person name="Yang S.P."/>
            <person name="Yorke J.A."/>
            <person name="Yoshida K."/>
            <person name="Zdobnov E."/>
            <person name="Zhang P."/>
            <person name="Zhang Y."/>
            <person name="Zimin A.V."/>
            <person name="Baldwin J."/>
            <person name="Abdouelleil A."/>
            <person name="Abdulkadir J."/>
            <person name="Abebe A."/>
            <person name="Abera B."/>
            <person name="Abreu J."/>
            <person name="Acer S.C."/>
            <person name="Aftuck L."/>
            <person name="Alexander A."/>
            <person name="An P."/>
            <person name="Anderson E."/>
            <person name="Anderson S."/>
            <person name="Arachi H."/>
            <person name="Azer M."/>
            <person name="Bachantsang P."/>
            <person name="Barry A."/>
            <person name="Bayul T."/>
            <person name="Berlin A."/>
            <person name="Bessette D."/>
            <person name="Bloom T."/>
            <person name="Blye J."/>
            <person name="Boguslavskiy L."/>
            <person name="Bonnet C."/>
            <person name="Boukhgalter B."/>
            <person name="Bourzgui I."/>
            <person name="Brown A."/>
            <person name="Cahill P."/>
            <person name="Channer S."/>
            <person name="Cheshatsang Y."/>
            <person name="Chuda L."/>
            <person name="Citroen M."/>
            <person name="Collymore A."/>
            <person name="Cooke P."/>
            <person name="Costello M."/>
            <person name="D'Aco K."/>
            <person name="Daza R."/>
            <person name="De Haan G."/>
            <person name="DeGray S."/>
            <person name="DeMaso C."/>
            <person name="Dhargay N."/>
            <person name="Dooley K."/>
            <person name="Dooley E."/>
            <person name="Doricent M."/>
            <person name="Dorje P."/>
            <person name="Dorjee K."/>
            <person name="Dupes A."/>
            <person name="Elong R."/>
            <person name="Falk J."/>
            <person name="Farina A."/>
            <person name="Faro S."/>
            <person name="Ferguson D."/>
            <person name="Fisher S."/>
            <person name="Foley C.D."/>
            <person name="Franke A."/>
            <person name="Friedrich D."/>
            <person name="Gadbois L."/>
            <person name="Gearin G."/>
            <person name="Gearin C.R."/>
            <person name="Giannoukos G."/>
            <person name="Goode T."/>
            <person name="Graham J."/>
            <person name="Grandbois E."/>
            <person name="Grewal S."/>
            <person name="Gyaltsen K."/>
            <person name="Hafez N."/>
            <person name="Hagos B."/>
            <person name="Hall J."/>
            <person name="Henson C."/>
            <person name="Hollinger A."/>
            <person name="Honan T."/>
            <person name="Huard M.D."/>
            <person name="Hughes L."/>
            <person name="Hurhula B."/>
            <person name="Husby M.E."/>
            <person name="Kamat A."/>
            <person name="Kanga B."/>
            <person name="Kashin S."/>
            <person name="Khazanovich D."/>
            <person name="Kisner P."/>
            <person name="Lance K."/>
            <person name="Lara M."/>
            <person name="Lee W."/>
            <person name="Lennon N."/>
            <person name="Letendre F."/>
            <person name="LeVine R."/>
            <person name="Lipovsky A."/>
            <person name="Liu X."/>
            <person name="Liu J."/>
            <person name="Liu S."/>
            <person name="Lokyitsang T."/>
            <person name="Lokyitsang Y."/>
            <person name="Lubonja R."/>
            <person name="Lui A."/>
            <person name="MacDonald P."/>
            <person name="Magnisalis V."/>
            <person name="Maru K."/>
            <person name="Matthews C."/>
            <person name="McCusker W."/>
            <person name="McDonough S."/>
            <person name="Mehta T."/>
            <person name="Meldrim J."/>
            <person name="Meneus L."/>
            <person name="Mihai O."/>
            <person name="Mihalev A."/>
            <person name="Mihova T."/>
            <person name="Mittelman R."/>
            <person name="Mlenga V."/>
            <person name="Montmayeur A."/>
            <person name="Mulrain L."/>
            <person name="Navidi A."/>
            <person name="Naylor J."/>
            <person name="Negash T."/>
            <person name="Nguyen T."/>
            <person name="Nguyen N."/>
            <person name="Nicol R."/>
            <person name="Norbu C."/>
            <person name="Norbu N."/>
            <person name="Novod N."/>
            <person name="O'Neill B."/>
            <person name="Osman S."/>
            <person name="Markiewicz E."/>
            <person name="Oyono O.L."/>
            <person name="Patti C."/>
            <person name="Phunkhang P."/>
            <person name="Pierre F."/>
            <person name="Priest M."/>
            <person name="Raghuraman S."/>
            <person name="Rege F."/>
            <person name="Reyes R."/>
            <person name="Rise C."/>
            <person name="Rogov P."/>
            <person name="Ross K."/>
            <person name="Ryan E."/>
            <person name="Settipalli S."/>
            <person name="Shea T."/>
            <person name="Sherpa N."/>
            <person name="Shi L."/>
            <person name="Shih D."/>
            <person name="Sparrow T."/>
            <person name="Spaulding J."/>
            <person name="Stalker J."/>
            <person name="Stange-Thomann N."/>
            <person name="Stavropoulos S."/>
            <person name="Stone C."/>
            <person name="Strader C."/>
            <person name="Tesfaye S."/>
            <person name="Thomson T."/>
            <person name="Thoulutsang Y."/>
            <person name="Thoulutsang D."/>
            <person name="Topham K."/>
            <person name="Topping I."/>
            <person name="Tsamla T."/>
            <person name="Vassiliev H."/>
            <person name="Vo A."/>
            <person name="Wangchuk T."/>
            <person name="Wangdi T."/>
            <person name="Weiand M."/>
            <person name="Wilkinson J."/>
            <person name="Wilson A."/>
            <person name="Yadav S."/>
            <person name="Young G."/>
            <person name="Yu Q."/>
            <person name="Zembek L."/>
            <person name="Zhong D."/>
            <person name="Zimmer A."/>
            <person name="Zwirko Z."/>
            <person name="Jaffe D.B."/>
            <person name="Alvarez P."/>
            <person name="Brockman W."/>
            <person name="Butler J."/>
            <person name="Chin C."/>
            <person name="Gnerre S."/>
            <person name="Grabherr M."/>
            <person name="Kleber M."/>
            <person name="Mauceli E."/>
            <person name="MacCallum I."/>
        </authorList>
    </citation>
    <scope>NUCLEOTIDE SEQUENCE [LARGE SCALE GENOMIC DNA]</scope>
    <source>
        <strain evidence="3">Rob3c / Tucson 14021-0248.25</strain>
    </source>
</reference>
<accession>B4II16</accession>
<evidence type="ECO:0000313" key="2">
    <source>
        <dbReference type="EMBL" id="EDW49542.1"/>
    </source>
</evidence>
<dbReference type="AlphaFoldDB" id="B4II16"/>
<dbReference type="HOGENOM" id="CLU_1688610_0_0_1"/>
<evidence type="ECO:0000313" key="3">
    <source>
        <dbReference type="Proteomes" id="UP000001292"/>
    </source>
</evidence>
<dbReference type="SMR" id="B4II16"/>
<sequence length="156" mass="16848">MSLAITVAPDNGRPTNLFWHLTSVNFSEEAPSKGALALAMLPLATPGILGYPNTQPQPALVTYVTTSSSSSQRSHSASPHMQPAFVYDSPLPEEEEGSKHSLATSTSASDVRHEKTTESSKKVIGSRPQSVLERAESIAYFVARVWNPIELASVRR</sequence>